<keyword evidence="1" id="KW-0479">Metal-binding</keyword>
<keyword evidence="2" id="KW-0560">Oxidoreductase</keyword>
<organism evidence="5 6">
    <name type="scientific">Amborella trichopoda</name>
    <dbReference type="NCBI Taxonomy" id="13333"/>
    <lineage>
        <taxon>Eukaryota</taxon>
        <taxon>Viridiplantae</taxon>
        <taxon>Streptophyta</taxon>
        <taxon>Embryophyta</taxon>
        <taxon>Tracheophyta</taxon>
        <taxon>Spermatophyta</taxon>
        <taxon>Magnoliopsida</taxon>
        <taxon>Amborellales</taxon>
        <taxon>Amborellaceae</taxon>
        <taxon>Amborella</taxon>
    </lineage>
</organism>
<keyword evidence="3" id="KW-0408">Iron</keyword>
<dbReference type="GO" id="GO:0016491">
    <property type="term" value="F:oxidoreductase activity"/>
    <property type="evidence" value="ECO:0007669"/>
    <property type="project" value="UniProtKB-KW"/>
</dbReference>
<dbReference type="GO" id="GO:0046872">
    <property type="term" value="F:metal ion binding"/>
    <property type="evidence" value="ECO:0007669"/>
    <property type="project" value="UniProtKB-KW"/>
</dbReference>
<evidence type="ECO:0000256" key="2">
    <source>
        <dbReference type="ARBA" id="ARBA00023002"/>
    </source>
</evidence>
<dbReference type="PANTHER" id="PTHR10209">
    <property type="entry name" value="OXIDOREDUCTASE, 2OG-FE II OXYGENASE FAMILY PROTEIN"/>
    <property type="match status" value="1"/>
</dbReference>
<dbReference type="eggNOG" id="KOG0143">
    <property type="taxonomic scope" value="Eukaryota"/>
</dbReference>
<proteinExistence type="predicted"/>
<evidence type="ECO:0000256" key="1">
    <source>
        <dbReference type="ARBA" id="ARBA00022723"/>
    </source>
</evidence>
<name>W1PNP3_AMBTC</name>
<accession>W1PNP3</accession>
<protein>
    <recommendedName>
        <fullName evidence="4">Non-haem dioxygenase N-terminal domain-containing protein</fullName>
    </recommendedName>
</protein>
<dbReference type="AlphaFoldDB" id="W1PNP3"/>
<dbReference type="Pfam" id="PF14226">
    <property type="entry name" value="DIOX_N"/>
    <property type="match status" value="1"/>
</dbReference>
<evidence type="ECO:0000313" key="5">
    <source>
        <dbReference type="EMBL" id="ERN11647.1"/>
    </source>
</evidence>
<dbReference type="SUPFAM" id="SSF51197">
    <property type="entry name" value="Clavaminate synthase-like"/>
    <property type="match status" value="1"/>
</dbReference>
<dbReference type="EMBL" id="KI392687">
    <property type="protein sequence ID" value="ERN11647.1"/>
    <property type="molecule type" value="Genomic_DNA"/>
</dbReference>
<dbReference type="InterPro" id="IPR027443">
    <property type="entry name" value="IPNS-like_sf"/>
</dbReference>
<evidence type="ECO:0000256" key="3">
    <source>
        <dbReference type="ARBA" id="ARBA00023004"/>
    </source>
</evidence>
<dbReference type="Proteomes" id="UP000017836">
    <property type="component" value="Unassembled WGS sequence"/>
</dbReference>
<dbReference type="Gene3D" id="2.60.120.330">
    <property type="entry name" value="B-lactam Antibiotic, Isopenicillin N Synthase, Chain"/>
    <property type="match status" value="1"/>
</dbReference>
<reference evidence="6" key="1">
    <citation type="journal article" date="2013" name="Science">
        <title>The Amborella genome and the evolution of flowering plants.</title>
        <authorList>
            <consortium name="Amborella Genome Project"/>
        </authorList>
    </citation>
    <scope>NUCLEOTIDE SEQUENCE [LARGE SCALE GENOMIC DNA]</scope>
</reference>
<keyword evidence="6" id="KW-1185">Reference proteome</keyword>
<evidence type="ECO:0000313" key="6">
    <source>
        <dbReference type="Proteomes" id="UP000017836"/>
    </source>
</evidence>
<dbReference type="Gramene" id="ERN11647">
    <property type="protein sequence ID" value="ERN11647"/>
    <property type="gene ID" value="AMTR_s00022p00208150"/>
</dbReference>
<evidence type="ECO:0000259" key="4">
    <source>
        <dbReference type="Pfam" id="PF14226"/>
    </source>
</evidence>
<dbReference type="InterPro" id="IPR026992">
    <property type="entry name" value="DIOX_N"/>
</dbReference>
<feature type="domain" description="Non-haem dioxygenase N-terminal" evidence="4">
    <location>
        <begin position="38"/>
        <end position="161"/>
    </location>
</feature>
<dbReference type="PANTHER" id="PTHR10209:SF885">
    <property type="entry name" value="2OG-FE(II) OXYGENASE FAMILY, PUTATIVE (AFU_ORTHOLOGUE AFUA_2G00750)-RELATED"/>
    <property type="match status" value="1"/>
</dbReference>
<sequence>MPTAVDSTVMLPPPIEASTMVPPHLRPKPDAVKYLEDVPVIDLSPLQTPNSHDLADIVAQVHKSLKEWGIFVVVNHGVAPGLWPEVIRVMSEFSKLSFEEKRKVARNPNMPWGYNESDHTNNIRDWAEIFDFMLKEELSIPASLEPDCQETSTLHNQWPENPADFRYLRSPFSLTHTPTHTSTQEHIQNSLSLPQFHYLSYHLYNRRFY</sequence>
<dbReference type="HOGENOM" id="CLU_114276_0_0_1"/>
<gene>
    <name evidence="5" type="ORF">AMTR_s00022p00208150</name>
</gene>